<reference evidence="2" key="1">
    <citation type="submission" date="2021-03" db="EMBL/GenBank/DDBJ databases">
        <authorList>
            <person name="Bekaert M."/>
        </authorList>
    </citation>
    <scope>NUCLEOTIDE SEQUENCE</scope>
</reference>
<dbReference type="InterPro" id="IPR057191">
    <property type="entry name" value="DUF7869"/>
</dbReference>
<evidence type="ECO:0000313" key="3">
    <source>
        <dbReference type="Proteomes" id="UP000683360"/>
    </source>
</evidence>
<name>A0A8S3SK23_MYTED</name>
<accession>A0A8S3SK23</accession>
<dbReference type="OrthoDB" id="6126985at2759"/>
<keyword evidence="3" id="KW-1185">Reference proteome</keyword>
<dbReference type="PANTHER" id="PTHR33153">
    <property type="entry name" value="MYND-TYPE DOMAIN-CONTAINING PROTEIN"/>
    <property type="match status" value="1"/>
</dbReference>
<dbReference type="PANTHER" id="PTHR33153:SF3">
    <property type="entry name" value="TRAFFICKING PROTEIN PARTICLE COMPLEX SUBUNIT 11 DOMAIN-CONTAINING PROTEIN"/>
    <property type="match status" value="1"/>
</dbReference>
<dbReference type="Pfam" id="PF25273">
    <property type="entry name" value="DUF7869"/>
    <property type="match status" value="1"/>
</dbReference>
<proteinExistence type="predicted"/>
<dbReference type="AlphaFoldDB" id="A0A8S3SK23"/>
<protein>
    <recommendedName>
        <fullName evidence="1">DUF7869 domain-containing protein</fullName>
    </recommendedName>
</protein>
<dbReference type="Proteomes" id="UP000683360">
    <property type="component" value="Unassembled WGS sequence"/>
</dbReference>
<comment type="caution">
    <text evidence="2">The sequence shown here is derived from an EMBL/GenBank/DDBJ whole genome shotgun (WGS) entry which is preliminary data.</text>
</comment>
<evidence type="ECO:0000313" key="2">
    <source>
        <dbReference type="EMBL" id="CAG2218543.1"/>
    </source>
</evidence>
<sequence length="582" mass="67406">MEEDKEKIIFPDEDSYFPHDNELEDGIFFPDENAIYFPDENGIFFPDANLSSDEECYDEDNFCCSNICSLKLSKEIYGISDFRFKKYRQMCISGQTHVIHGNSSTFKLQPNSSECLGWLLNYVSSIGEHLPNENKIELPAGMTQKRCFSGHDKELEIASVPEKSKYRLWNKFCSNVKAKGSTNTEKCHLCITMNDQLLKSVLIKDHLKTDLLRAQRQEHWNDIRAERIEYYKRRDFSRQDPSEMMCIIIDAMDQCKTALPILRRRVSKDINSRVVQPIKTYLTGALIHRQGNSNNKVGHCYFDFTQYCHDTNLNISVLMEILRDYKNELGNQLHLQMDSASNNKNSLMIAFGGMLVHMKIFKEDVDAMFHNIADVLKVDVFTFPGKIVWHYKKWSKSPWFPDTNNSNSYLDEKDKDGLVIFKGFPEDMPRPVPPSWNSDLVRQLDFVGKKLIKSGLLTVEEEKWWSDLSVAKIQGGDYENEIAQCPLLEIIETVAARISPEEILIPEEIQNLQNQQKRVNVAYSGKYINPAKRAKKNQEDIMDNTLDLNTETDVNGLPVSSNNKKWTKGYKICNMHLKRIYQ</sequence>
<dbReference type="EMBL" id="CAJPWZ010001600">
    <property type="protein sequence ID" value="CAG2218543.1"/>
    <property type="molecule type" value="Genomic_DNA"/>
</dbReference>
<gene>
    <name evidence="2" type="ORF">MEDL_32190</name>
</gene>
<feature type="domain" description="DUF7869" evidence="1">
    <location>
        <begin position="276"/>
        <end position="373"/>
    </location>
</feature>
<organism evidence="2 3">
    <name type="scientific">Mytilus edulis</name>
    <name type="common">Blue mussel</name>
    <dbReference type="NCBI Taxonomy" id="6550"/>
    <lineage>
        <taxon>Eukaryota</taxon>
        <taxon>Metazoa</taxon>
        <taxon>Spiralia</taxon>
        <taxon>Lophotrochozoa</taxon>
        <taxon>Mollusca</taxon>
        <taxon>Bivalvia</taxon>
        <taxon>Autobranchia</taxon>
        <taxon>Pteriomorphia</taxon>
        <taxon>Mytilida</taxon>
        <taxon>Mytiloidea</taxon>
        <taxon>Mytilidae</taxon>
        <taxon>Mytilinae</taxon>
        <taxon>Mytilus</taxon>
    </lineage>
</organism>
<evidence type="ECO:0000259" key="1">
    <source>
        <dbReference type="Pfam" id="PF25273"/>
    </source>
</evidence>